<gene>
    <name evidence="5" type="ORF">HALTITAN_2952</name>
</gene>
<feature type="repeat" description="TPR" evidence="4">
    <location>
        <begin position="60"/>
        <end position="93"/>
    </location>
</feature>
<evidence type="ECO:0000313" key="6">
    <source>
        <dbReference type="Proteomes" id="UP000011651"/>
    </source>
</evidence>
<organism evidence="5 6">
    <name type="scientific">Vreelandella titanicae BH1</name>
    <dbReference type="NCBI Taxonomy" id="1204738"/>
    <lineage>
        <taxon>Bacteria</taxon>
        <taxon>Pseudomonadati</taxon>
        <taxon>Pseudomonadota</taxon>
        <taxon>Gammaproteobacteria</taxon>
        <taxon>Oceanospirillales</taxon>
        <taxon>Halomonadaceae</taxon>
        <taxon>Vreelandella</taxon>
    </lineage>
</organism>
<keyword evidence="4" id="KW-0802">TPR repeat</keyword>
<accession>L9U684</accession>
<sequence length="261" mass="29256">MYVLPYSQLDVHHKRIYMIAHRRRQHPSRVPMLTVLIGSLWLAGCASSNNLSPQATPAAAEAYTQLGVAYLERDNLPRALNALDRALEIAPHHAEALQALAMVYQRQGESALANDYFQQAVNAEPDFTRARNNYAAFLFSQGQLNAACEQLETASQDAQYANRAQLFTNLGQCYLALEEFDKARARLERAQSIDPRNSRGYLMLAELEYSQGNYSQAWAPLQTYLQLAEPNQAALRMAVDIAHSRGEHSVAAEYQRLLGND</sequence>
<proteinExistence type="predicted"/>
<evidence type="ECO:0000256" key="3">
    <source>
        <dbReference type="ARBA" id="ARBA00022679"/>
    </source>
</evidence>
<keyword evidence="2" id="KW-0328">Glycosyltransferase</keyword>
<feature type="repeat" description="TPR" evidence="4">
    <location>
        <begin position="164"/>
        <end position="197"/>
    </location>
</feature>
<dbReference type="InterPro" id="IPR013360">
    <property type="entry name" value="Pilus_4_PilW"/>
</dbReference>
<dbReference type="NCBIfam" id="TIGR02521">
    <property type="entry name" value="type_IV_pilW"/>
    <property type="match status" value="1"/>
</dbReference>
<evidence type="ECO:0000256" key="1">
    <source>
        <dbReference type="ARBA" id="ARBA00004922"/>
    </source>
</evidence>
<dbReference type="InterPro" id="IPR051939">
    <property type="entry name" value="Glycosyltr_41/O-GlcNAc_trsf"/>
</dbReference>
<reference evidence="5 6" key="1">
    <citation type="journal article" date="2013" name="Genome Announc.">
        <title>Draft Genome of the Marine Gammaproteobacterium Halomonas titanicae.</title>
        <authorList>
            <person name="Sanchez-Porro C."/>
            <person name="de la Haba R.R."/>
            <person name="Cruz-Hernandez N."/>
            <person name="Gonzalez J.M."/>
            <person name="Reyes-Guirao C."/>
            <person name="Navarro-Sampedro L."/>
            <person name="Carballo M."/>
            <person name="Ventosa A."/>
        </authorList>
    </citation>
    <scope>NUCLEOTIDE SEQUENCE [LARGE SCALE GENOMIC DNA]</scope>
    <source>
        <strain evidence="5 6">BH1</strain>
    </source>
</reference>
<dbReference type="SMART" id="SM00028">
    <property type="entry name" value="TPR"/>
    <property type="match status" value="4"/>
</dbReference>
<dbReference type="InterPro" id="IPR019734">
    <property type="entry name" value="TPR_rpt"/>
</dbReference>
<dbReference type="PATRIC" id="fig|1204738.3.peg.4432"/>
<protein>
    <submittedName>
        <fullName evidence="5">Pilus biogenesis/stability type IV, PilW</fullName>
    </submittedName>
</protein>
<dbReference type="EMBL" id="AOPO01000019">
    <property type="protein sequence ID" value="ELY20410.1"/>
    <property type="molecule type" value="Genomic_DNA"/>
</dbReference>
<dbReference type="Gene3D" id="1.25.40.10">
    <property type="entry name" value="Tetratricopeptide repeat domain"/>
    <property type="match status" value="1"/>
</dbReference>
<feature type="repeat" description="TPR" evidence="4">
    <location>
        <begin position="94"/>
        <end position="127"/>
    </location>
</feature>
<dbReference type="Pfam" id="PF13424">
    <property type="entry name" value="TPR_12"/>
    <property type="match status" value="2"/>
</dbReference>
<comment type="caution">
    <text evidence="5">The sequence shown here is derived from an EMBL/GenBank/DDBJ whole genome shotgun (WGS) entry which is preliminary data.</text>
</comment>
<dbReference type="Proteomes" id="UP000011651">
    <property type="component" value="Unassembled WGS sequence"/>
</dbReference>
<keyword evidence="3" id="KW-0808">Transferase</keyword>
<dbReference type="InterPro" id="IPR011990">
    <property type="entry name" value="TPR-like_helical_dom_sf"/>
</dbReference>
<dbReference type="PROSITE" id="PS50293">
    <property type="entry name" value="TPR_REGION"/>
    <property type="match status" value="2"/>
</dbReference>
<evidence type="ECO:0000256" key="4">
    <source>
        <dbReference type="PROSITE-ProRule" id="PRU00339"/>
    </source>
</evidence>
<dbReference type="AlphaFoldDB" id="L9U684"/>
<dbReference type="SUPFAM" id="SSF48452">
    <property type="entry name" value="TPR-like"/>
    <property type="match status" value="1"/>
</dbReference>
<comment type="pathway">
    <text evidence="1">Protein modification; protein glycosylation.</text>
</comment>
<evidence type="ECO:0000313" key="5">
    <source>
        <dbReference type="EMBL" id="ELY20410.1"/>
    </source>
</evidence>
<dbReference type="PANTHER" id="PTHR44835:SF1">
    <property type="entry name" value="PROTEIN O-GLCNAC TRANSFERASE"/>
    <property type="match status" value="1"/>
</dbReference>
<dbReference type="PROSITE" id="PS50005">
    <property type="entry name" value="TPR"/>
    <property type="match status" value="3"/>
</dbReference>
<name>L9U684_9GAMM</name>
<evidence type="ECO:0000256" key="2">
    <source>
        <dbReference type="ARBA" id="ARBA00022676"/>
    </source>
</evidence>
<dbReference type="GO" id="GO:0016757">
    <property type="term" value="F:glycosyltransferase activity"/>
    <property type="evidence" value="ECO:0007669"/>
    <property type="project" value="UniProtKB-KW"/>
</dbReference>
<dbReference type="PANTHER" id="PTHR44835">
    <property type="entry name" value="UDP-N-ACETYLGLUCOSAMINE--PEPTIDE N-ACETYLGLUCOSAMINYLTRANSFERASE SPINDLY-RELATED"/>
    <property type="match status" value="1"/>
</dbReference>